<keyword evidence="3" id="KW-1185">Reference proteome</keyword>
<dbReference type="InterPro" id="IPR020471">
    <property type="entry name" value="AKR"/>
</dbReference>
<dbReference type="PANTHER" id="PTHR43364">
    <property type="entry name" value="NADH-SPECIFIC METHYLGLYOXAL REDUCTASE-RELATED"/>
    <property type="match status" value="1"/>
</dbReference>
<dbReference type="Proteomes" id="UP000286990">
    <property type="component" value="Unassembled WGS sequence"/>
</dbReference>
<dbReference type="AlphaFoldDB" id="A0A426RMI4"/>
<dbReference type="RefSeq" id="WP_125222010.1">
    <property type="nucleotide sequence ID" value="NZ_QUSX01000001.1"/>
</dbReference>
<comment type="caution">
    <text evidence="2">The sequence shown here is derived from an EMBL/GenBank/DDBJ whole genome shotgun (WGS) entry which is preliminary data.</text>
</comment>
<gene>
    <name evidence="2" type="ORF">DZC72_06415</name>
</gene>
<evidence type="ECO:0000313" key="2">
    <source>
        <dbReference type="EMBL" id="RRQ50194.1"/>
    </source>
</evidence>
<sequence length="291" mass="33133">MKNASEYSKIIAGTMTWGKWGKKLSTDEMVRLMKHCMDLGITTFDHADIYGDYTTETEFGTAFQKSAIKREKVQFISKCGIQFKVASRENTVKHYDYNSRYIIWSVEQSLQKLRTDYLDLLLLHRPSPLMDAGEIYEAISKLKQEGKIKQFGVSNFTPSQIKLLETTIKVEGNQVECSLTNNEVMENGTLDDCVINGRMAMAWSPLGTYFRKSSDQTKRIQRILDQLVPKYGATADQLLLAWVLRHPAKIFPVVGTVTPERIALAKAALKIHMELEDWFLLLEASYGNEVA</sequence>
<dbReference type="CDD" id="cd19092">
    <property type="entry name" value="AKR_BsYcsN_EcYdhF-like"/>
    <property type="match status" value="1"/>
</dbReference>
<dbReference type="GO" id="GO:0005829">
    <property type="term" value="C:cytosol"/>
    <property type="evidence" value="ECO:0007669"/>
    <property type="project" value="TreeGrafter"/>
</dbReference>
<dbReference type="Gene3D" id="3.20.20.100">
    <property type="entry name" value="NADP-dependent oxidoreductase domain"/>
    <property type="match status" value="1"/>
</dbReference>
<reference evidence="3" key="1">
    <citation type="submission" date="2018-12" db="EMBL/GenBank/DDBJ databases">
        <title>Maribacter lutimaris sp. nov., isolated from marine sediment.</title>
        <authorList>
            <person name="Kim K.K."/>
        </authorList>
    </citation>
    <scope>NUCLEOTIDE SEQUENCE [LARGE SCALE GENOMIC DNA]</scope>
    <source>
        <strain evidence="3">PoM-212</strain>
    </source>
</reference>
<dbReference type="InterPro" id="IPR050523">
    <property type="entry name" value="AKR_Detox_Biosynth"/>
</dbReference>
<name>A0A426RMI4_9FLAO</name>
<dbReference type="PRINTS" id="PR00069">
    <property type="entry name" value="ALDKETRDTASE"/>
</dbReference>
<dbReference type="InterPro" id="IPR023210">
    <property type="entry name" value="NADP_OxRdtase_dom"/>
</dbReference>
<evidence type="ECO:0000313" key="3">
    <source>
        <dbReference type="Proteomes" id="UP000286990"/>
    </source>
</evidence>
<protein>
    <submittedName>
        <fullName evidence="2">Aldo/keto reductase</fullName>
    </submittedName>
</protein>
<dbReference type="InterPro" id="IPR036812">
    <property type="entry name" value="NAD(P)_OxRdtase_dom_sf"/>
</dbReference>
<feature type="domain" description="NADP-dependent oxidoreductase" evidence="1">
    <location>
        <begin position="9"/>
        <end position="276"/>
    </location>
</feature>
<organism evidence="2 3">
    <name type="scientific">Maribacter algicola</name>
    <dbReference type="NCBI Taxonomy" id="2498892"/>
    <lineage>
        <taxon>Bacteria</taxon>
        <taxon>Pseudomonadati</taxon>
        <taxon>Bacteroidota</taxon>
        <taxon>Flavobacteriia</taxon>
        <taxon>Flavobacteriales</taxon>
        <taxon>Flavobacteriaceae</taxon>
        <taxon>Maribacter</taxon>
    </lineage>
</organism>
<evidence type="ECO:0000259" key="1">
    <source>
        <dbReference type="Pfam" id="PF00248"/>
    </source>
</evidence>
<accession>A0A426RMI4</accession>
<dbReference type="Pfam" id="PF00248">
    <property type="entry name" value="Aldo_ket_red"/>
    <property type="match status" value="1"/>
</dbReference>
<dbReference type="GO" id="GO:0016491">
    <property type="term" value="F:oxidoreductase activity"/>
    <property type="evidence" value="ECO:0007669"/>
    <property type="project" value="InterPro"/>
</dbReference>
<dbReference type="EMBL" id="QUSX01000001">
    <property type="protein sequence ID" value="RRQ50194.1"/>
    <property type="molecule type" value="Genomic_DNA"/>
</dbReference>
<proteinExistence type="predicted"/>
<dbReference type="PANTHER" id="PTHR43364:SF1">
    <property type="entry name" value="OXIDOREDUCTASE YDHF"/>
    <property type="match status" value="1"/>
</dbReference>
<dbReference type="OrthoDB" id="9773828at2"/>
<dbReference type="SUPFAM" id="SSF51430">
    <property type="entry name" value="NAD(P)-linked oxidoreductase"/>
    <property type="match status" value="1"/>
</dbReference>